<proteinExistence type="predicted"/>
<organism evidence="1 2">
    <name type="scientific">Mycoplasma haemofelis (strain Ohio2)</name>
    <dbReference type="NCBI Taxonomy" id="859194"/>
    <lineage>
        <taxon>Bacteria</taxon>
        <taxon>Bacillati</taxon>
        <taxon>Mycoplasmatota</taxon>
        <taxon>Mollicutes</taxon>
        <taxon>Mycoplasmataceae</taxon>
        <taxon>Mycoplasma</taxon>
    </lineage>
</organism>
<dbReference type="HOGENOM" id="CLU_139732_0_0_14"/>
<gene>
    <name evidence="1" type="ordered locus">MHF_0415</name>
</gene>
<evidence type="ECO:0000313" key="2">
    <source>
        <dbReference type="Proteomes" id="UP000007952"/>
    </source>
</evidence>
<evidence type="ECO:0000313" key="1">
    <source>
        <dbReference type="EMBL" id="AEG72691.1"/>
    </source>
</evidence>
<name>F6FH86_MYCHI</name>
<reference evidence="1 2" key="1">
    <citation type="journal article" date="2011" name="J. Bacteriol.">
        <title>Complete genome sequences of two hemotropic Mycoplasmas, Mycoplasma haemofelis strain Ohio2 and Mycoplasma suis strain Illinois.</title>
        <authorList>
            <person name="Messick J.B."/>
            <person name="Santos A.P."/>
            <person name="Guimaraes A.M."/>
        </authorList>
    </citation>
    <scope>NUCLEOTIDE SEQUENCE [LARGE SCALE GENOMIC DNA]</scope>
    <source>
        <strain evidence="1 2">Ohio2</strain>
    </source>
</reference>
<dbReference type="EMBL" id="CP002808">
    <property type="protein sequence ID" value="AEG72691.1"/>
    <property type="molecule type" value="Genomic_DNA"/>
</dbReference>
<dbReference type="BioCyc" id="MHAE859194:G1GR7-406-MONOMER"/>
<sequence length="115" mass="12878">MPKLPLFGSVAAVGGAAGIGGLAWESSKPESQIVLTSKTAKPLVMKRCEIYSIVSSNENTVRKESESSFRKQVTNPAHWERMDKECRTKDKIYVANRGGWVYEDKDQKDSWRVVT</sequence>
<protein>
    <submittedName>
        <fullName evidence="1">Uncharacterized protein</fullName>
    </submittedName>
</protein>
<dbReference type="KEGG" id="mhf:MHF_0415"/>
<reference key="2">
    <citation type="submission" date="2011-05" db="EMBL/GenBank/DDBJ databases">
        <title>The Genome of Mycoplasma haemofelis Strain Ohio2, a pathogenic hemoplasma of the cat.</title>
        <authorList>
            <person name="Santos A.P."/>
            <person name="Guimaraes A.M.S."/>
            <person name="SanMiguel P.J."/>
            <person name="Martin S.W."/>
            <person name="Messick J.B."/>
        </authorList>
    </citation>
    <scope>NUCLEOTIDE SEQUENCE</scope>
    <source>
        <strain>Ohio2</strain>
    </source>
</reference>
<dbReference type="AlphaFoldDB" id="F6FH86"/>
<dbReference type="STRING" id="859194.MHF_0415"/>
<accession>F6FH86</accession>
<dbReference type="Proteomes" id="UP000007952">
    <property type="component" value="Chromosome"/>
</dbReference>